<accession>A0A1I6YCY4</accession>
<keyword evidence="3" id="KW-1185">Reference proteome</keyword>
<reference evidence="3" key="1">
    <citation type="submission" date="2016-10" db="EMBL/GenBank/DDBJ databases">
        <authorList>
            <person name="Varghese N."/>
            <person name="Submissions S."/>
        </authorList>
    </citation>
    <scope>NUCLEOTIDE SEQUENCE [LARGE SCALE GENOMIC DNA]</scope>
    <source>
        <strain evidence="3">Ah-143</strain>
    </source>
</reference>
<sequence>MMNNKKTSDDFLIRPLPNVERDKCTQLILNEDSWNRVINALANSPEPNAKLKLAARRLQRLEF</sequence>
<dbReference type="Proteomes" id="UP000199187">
    <property type="component" value="Unassembled WGS sequence"/>
</dbReference>
<dbReference type="Gene3D" id="1.20.5.780">
    <property type="entry name" value="Single helix bin"/>
    <property type="match status" value="1"/>
</dbReference>
<dbReference type="RefSeq" id="WP_367888880.1">
    <property type="nucleotide sequence ID" value="NZ_FPAU01000001.1"/>
</dbReference>
<protein>
    <recommendedName>
        <fullName evidence="4">DUF1778 domain-containing protein</fullName>
    </recommendedName>
</protein>
<gene>
    <name evidence="2" type="ORF">SAMN05192562_101452</name>
</gene>
<dbReference type="InterPro" id="IPR014795">
    <property type="entry name" value="TacA_1-like"/>
</dbReference>
<name>A0A1I6YCY4_9ENTR</name>
<dbReference type="Pfam" id="PF08681">
    <property type="entry name" value="TacA1"/>
    <property type="match status" value="1"/>
</dbReference>
<keyword evidence="1" id="KW-1277">Toxin-antitoxin system</keyword>
<evidence type="ECO:0000313" key="2">
    <source>
        <dbReference type="EMBL" id="SFT48181.1"/>
    </source>
</evidence>
<evidence type="ECO:0000256" key="1">
    <source>
        <dbReference type="ARBA" id="ARBA00022649"/>
    </source>
</evidence>
<proteinExistence type="predicted"/>
<dbReference type="EMBL" id="FPAU01000001">
    <property type="protein sequence ID" value="SFT48181.1"/>
    <property type="molecule type" value="Genomic_DNA"/>
</dbReference>
<evidence type="ECO:0000313" key="3">
    <source>
        <dbReference type="Proteomes" id="UP000199187"/>
    </source>
</evidence>
<evidence type="ECO:0008006" key="4">
    <source>
        <dbReference type="Google" id="ProtNLM"/>
    </source>
</evidence>
<organism evidence="2 3">
    <name type="scientific">Kosakonia arachidis</name>
    <dbReference type="NCBI Taxonomy" id="551989"/>
    <lineage>
        <taxon>Bacteria</taxon>
        <taxon>Pseudomonadati</taxon>
        <taxon>Pseudomonadota</taxon>
        <taxon>Gammaproteobacteria</taxon>
        <taxon>Enterobacterales</taxon>
        <taxon>Enterobacteriaceae</taxon>
        <taxon>Kosakonia</taxon>
    </lineage>
</organism>
<dbReference type="AlphaFoldDB" id="A0A1I6YCY4"/>